<evidence type="ECO:0000313" key="3">
    <source>
        <dbReference type="Proteomes" id="UP000887567"/>
    </source>
</evidence>
<organism evidence="2 3">
    <name type="scientific">Exaiptasia diaphana</name>
    <name type="common">Tropical sea anemone</name>
    <name type="synonym">Aiptasia pulchella</name>
    <dbReference type="NCBI Taxonomy" id="2652724"/>
    <lineage>
        <taxon>Eukaryota</taxon>
        <taxon>Metazoa</taxon>
        <taxon>Cnidaria</taxon>
        <taxon>Anthozoa</taxon>
        <taxon>Hexacorallia</taxon>
        <taxon>Actiniaria</taxon>
        <taxon>Aiptasiidae</taxon>
        <taxon>Exaiptasia</taxon>
    </lineage>
</organism>
<dbReference type="InterPro" id="IPR011893">
    <property type="entry name" value="Selenoprotein_Rdx-typ"/>
</dbReference>
<dbReference type="EnsemblMetazoa" id="XM_028658695.1">
    <property type="protein sequence ID" value="XP_028514496.1"/>
    <property type="gene ID" value="LOC110237735"/>
</dbReference>
<dbReference type="NCBIfam" id="TIGR02174">
    <property type="entry name" value="CXXU_selWTH"/>
    <property type="match status" value="1"/>
</dbReference>
<dbReference type="AlphaFoldDB" id="A0A913YJG5"/>
<proteinExistence type="predicted"/>
<protein>
    <recommendedName>
        <fullName evidence="4">Selenoprotein W</fullName>
    </recommendedName>
</protein>
<dbReference type="Pfam" id="PF10262">
    <property type="entry name" value="Rdx"/>
    <property type="match status" value="1"/>
</dbReference>
<name>A0A913YJG5_EXADI</name>
<dbReference type="KEGG" id="epa:110237735"/>
<dbReference type="OrthoDB" id="5962009at2759"/>
<reference evidence="2" key="1">
    <citation type="submission" date="2022-11" db="UniProtKB">
        <authorList>
            <consortium name="EnsemblMetazoa"/>
        </authorList>
    </citation>
    <scope>IDENTIFICATION</scope>
</reference>
<sequence>MAEKVNVFIEYWIKDLLIYPNEKIVIWLVLCYYGQFRELADTIKQECPEAIVDGKTGRTGSFEVSVNGREIFSKLKKGGMPEFDEIVDCVKAAGRGEEKQAENVQPSSCVILKMEHHMWLSRALQALYIIIL</sequence>
<keyword evidence="3" id="KW-1185">Reference proteome</keyword>
<dbReference type="Gene3D" id="3.40.30.10">
    <property type="entry name" value="Glutaredoxin"/>
    <property type="match status" value="1"/>
</dbReference>
<dbReference type="GeneID" id="110237735"/>
<accession>A0A913YJG5</accession>
<evidence type="ECO:0000256" key="1">
    <source>
        <dbReference type="ARBA" id="ARBA00023284"/>
    </source>
</evidence>
<dbReference type="SUPFAM" id="SSF52833">
    <property type="entry name" value="Thioredoxin-like"/>
    <property type="match status" value="1"/>
</dbReference>
<dbReference type="RefSeq" id="XP_028514496.1">
    <property type="nucleotide sequence ID" value="XM_028658695.1"/>
</dbReference>
<keyword evidence="1" id="KW-0676">Redox-active center</keyword>
<evidence type="ECO:0008006" key="4">
    <source>
        <dbReference type="Google" id="ProtNLM"/>
    </source>
</evidence>
<evidence type="ECO:0000313" key="2">
    <source>
        <dbReference type="EnsemblMetazoa" id="XP_028514496.1"/>
    </source>
</evidence>
<dbReference type="InterPro" id="IPR036249">
    <property type="entry name" value="Thioredoxin-like_sf"/>
</dbReference>
<dbReference type="Proteomes" id="UP000887567">
    <property type="component" value="Unplaced"/>
</dbReference>